<evidence type="ECO:0000256" key="2">
    <source>
        <dbReference type="ARBA" id="ARBA00023157"/>
    </source>
</evidence>
<dbReference type="SUPFAM" id="SSF57362">
    <property type="entry name" value="BPTI-like"/>
    <property type="match status" value="2"/>
</dbReference>
<evidence type="ECO:0000313" key="6">
    <source>
        <dbReference type="EMBL" id="KAJ8338685.1"/>
    </source>
</evidence>
<evidence type="ECO:0000256" key="3">
    <source>
        <dbReference type="SAM" id="MobiDB-lite"/>
    </source>
</evidence>
<keyword evidence="4" id="KW-0812">Transmembrane</keyword>
<protein>
    <recommendedName>
        <fullName evidence="5">BPTI/Kunitz inhibitor domain-containing protein</fullName>
    </recommendedName>
</protein>
<feature type="transmembrane region" description="Helical" evidence="4">
    <location>
        <begin position="500"/>
        <end position="522"/>
    </location>
</feature>
<dbReference type="GO" id="GO:0004867">
    <property type="term" value="F:serine-type endopeptidase inhibitor activity"/>
    <property type="evidence" value="ECO:0007669"/>
    <property type="project" value="InterPro"/>
</dbReference>
<dbReference type="EMBL" id="JAINUF010000017">
    <property type="protein sequence ID" value="KAJ8338685.1"/>
    <property type="molecule type" value="Genomic_DNA"/>
</dbReference>
<dbReference type="CDD" id="cd22593">
    <property type="entry name" value="Kunitz_conkunitzin"/>
    <property type="match status" value="1"/>
</dbReference>
<dbReference type="PRINTS" id="PR00759">
    <property type="entry name" value="BASICPTASE"/>
</dbReference>
<comment type="caution">
    <text evidence="6">The sequence shown here is derived from an EMBL/GenBank/DDBJ whole genome shotgun (WGS) entry which is preliminary data.</text>
</comment>
<dbReference type="PANTHER" id="PTHR31214">
    <property type="entry name" value="PROTEIN FAM221A-RELATED"/>
    <property type="match status" value="1"/>
</dbReference>
<dbReference type="InterPro" id="IPR020901">
    <property type="entry name" value="Prtase_inh_Kunz-CS"/>
</dbReference>
<dbReference type="OrthoDB" id="196393at2759"/>
<dbReference type="SMART" id="SM00131">
    <property type="entry name" value="KU"/>
    <property type="match status" value="2"/>
</dbReference>
<keyword evidence="2" id="KW-1015">Disulfide bond</keyword>
<organism evidence="6 7">
    <name type="scientific">Synaphobranchus kaupii</name>
    <name type="common">Kaup's arrowtooth eel</name>
    <dbReference type="NCBI Taxonomy" id="118154"/>
    <lineage>
        <taxon>Eukaryota</taxon>
        <taxon>Metazoa</taxon>
        <taxon>Chordata</taxon>
        <taxon>Craniata</taxon>
        <taxon>Vertebrata</taxon>
        <taxon>Euteleostomi</taxon>
        <taxon>Actinopterygii</taxon>
        <taxon>Neopterygii</taxon>
        <taxon>Teleostei</taxon>
        <taxon>Anguilliformes</taxon>
        <taxon>Synaphobranchidae</taxon>
        <taxon>Synaphobranchus</taxon>
    </lineage>
</organism>
<dbReference type="FunFam" id="4.10.410.10:FF:000020">
    <property type="entry name" value="Collagen, type VI, alpha 3"/>
    <property type="match status" value="1"/>
</dbReference>
<keyword evidence="4" id="KW-1133">Transmembrane helix</keyword>
<dbReference type="AlphaFoldDB" id="A0A9Q1IFI1"/>
<dbReference type="Proteomes" id="UP001152622">
    <property type="component" value="Chromosome 17"/>
</dbReference>
<dbReference type="PROSITE" id="PS50279">
    <property type="entry name" value="BPTI_KUNITZ_2"/>
    <property type="match status" value="2"/>
</dbReference>
<feature type="compositionally biased region" description="Pro residues" evidence="3">
    <location>
        <begin position="194"/>
        <end position="204"/>
    </location>
</feature>
<dbReference type="PANTHER" id="PTHR31214:SF3">
    <property type="entry name" value="PROTEIN FAM221B"/>
    <property type="match status" value="1"/>
</dbReference>
<dbReference type="InterPro" id="IPR026755">
    <property type="entry name" value="Fam221a/b"/>
</dbReference>
<keyword evidence="4" id="KW-0472">Membrane</keyword>
<evidence type="ECO:0000256" key="1">
    <source>
        <dbReference type="ARBA" id="ARBA00011026"/>
    </source>
</evidence>
<evidence type="ECO:0000256" key="4">
    <source>
        <dbReference type="SAM" id="Phobius"/>
    </source>
</evidence>
<feature type="domain" description="BPTI/Kunitz inhibitor" evidence="5">
    <location>
        <begin position="423"/>
        <end position="473"/>
    </location>
</feature>
<dbReference type="Pfam" id="PF14753">
    <property type="entry name" value="FAM221"/>
    <property type="match status" value="2"/>
</dbReference>
<keyword evidence="7" id="KW-1185">Reference proteome</keyword>
<feature type="region of interest" description="Disordered" evidence="3">
    <location>
        <begin position="177"/>
        <end position="211"/>
    </location>
</feature>
<evidence type="ECO:0000259" key="5">
    <source>
        <dbReference type="PROSITE" id="PS50279"/>
    </source>
</evidence>
<dbReference type="InterPro" id="IPR002223">
    <property type="entry name" value="Kunitz_BPTI"/>
</dbReference>
<gene>
    <name evidence="6" type="ORF">SKAU_G00354710</name>
</gene>
<dbReference type="Gene3D" id="4.10.410.10">
    <property type="entry name" value="Pancreatic trypsin inhibitor Kunitz domain"/>
    <property type="match status" value="2"/>
</dbReference>
<accession>A0A9Q1IFI1</accession>
<dbReference type="CDD" id="cd00109">
    <property type="entry name" value="Kunitz-type"/>
    <property type="match status" value="1"/>
</dbReference>
<comment type="similarity">
    <text evidence="1">Belongs to the FAM221 family.</text>
</comment>
<dbReference type="InterPro" id="IPR036880">
    <property type="entry name" value="Kunitz_BPTI_sf"/>
</dbReference>
<name>A0A9Q1IFI1_SYNKA</name>
<feature type="region of interest" description="Disordered" evidence="3">
    <location>
        <begin position="1"/>
        <end position="32"/>
    </location>
</feature>
<evidence type="ECO:0000313" key="7">
    <source>
        <dbReference type="Proteomes" id="UP001152622"/>
    </source>
</evidence>
<dbReference type="Pfam" id="PF00014">
    <property type="entry name" value="Kunitz_BPTI"/>
    <property type="match status" value="2"/>
</dbReference>
<sequence>MDCEDRDESPPPKTAGKSSESRTVTEPKPACRNNKRYTVNHTVPVRNGDVVTVAKAMHRQQFGRRLKKLFDPEREAVLSAIRTGVYIGWRCPENPWDCVRVGDGSTCFCGHPLSAHAGYSGASVQVPCVAPSCGCKAFSFIPSRPEEVGEFWLRRRPGFDPEAWRATCRCKHPHEQHAPTAGHPCTKPEDVSCNPPPRNPPPSPSTVQQQQQHRDVLVLFTTFGLSVFNCTPVFTESGLSREYKSCLSGCRCAFFESSFLCASCDKRWEEHQTFFDTEDSRKKSGLPFGEAYLPFAEVPTLRNAALTGREEDESAFRAVTGRASLRMSHTQREEKCSLPNDPGSGEELILKFYYSEERSVCLPFHYKGMEGNTNQFDSDKECMEACSGIYADVYPTGGVQVCLCRTTGVQVGAWIRGGAGGMCELPEEPGPCMARLVKFFYSAEEKTCRTFLYGGCGGNGNRFESREDCLQTCGKSGRFGAGETGGSDSNPDEHTVNTGLIAGVLGGCIFAVAIISAVAVLIKNKTSGRKKVPTKEIEMS</sequence>
<feature type="domain" description="BPTI/Kunitz inhibitor" evidence="5">
    <location>
        <begin position="336"/>
        <end position="386"/>
    </location>
</feature>
<proteinExistence type="inferred from homology"/>
<reference evidence="6" key="1">
    <citation type="journal article" date="2023" name="Science">
        <title>Genome structures resolve the early diversification of teleost fishes.</title>
        <authorList>
            <person name="Parey E."/>
            <person name="Louis A."/>
            <person name="Montfort J."/>
            <person name="Bouchez O."/>
            <person name="Roques C."/>
            <person name="Iampietro C."/>
            <person name="Lluch J."/>
            <person name="Castinel A."/>
            <person name="Donnadieu C."/>
            <person name="Desvignes T."/>
            <person name="Floi Bucao C."/>
            <person name="Jouanno E."/>
            <person name="Wen M."/>
            <person name="Mejri S."/>
            <person name="Dirks R."/>
            <person name="Jansen H."/>
            <person name="Henkel C."/>
            <person name="Chen W.J."/>
            <person name="Zahm M."/>
            <person name="Cabau C."/>
            <person name="Klopp C."/>
            <person name="Thompson A.W."/>
            <person name="Robinson-Rechavi M."/>
            <person name="Braasch I."/>
            <person name="Lecointre G."/>
            <person name="Bobe J."/>
            <person name="Postlethwait J.H."/>
            <person name="Berthelot C."/>
            <person name="Roest Crollius H."/>
            <person name="Guiguen Y."/>
        </authorList>
    </citation>
    <scope>NUCLEOTIDE SEQUENCE</scope>
    <source>
        <strain evidence="6">WJC10195</strain>
    </source>
</reference>
<dbReference type="PROSITE" id="PS00280">
    <property type="entry name" value="BPTI_KUNITZ_1"/>
    <property type="match status" value="1"/>
</dbReference>